<dbReference type="AlphaFoldDB" id="A0A089Q9A7"/>
<dbReference type="Pfam" id="PF00210">
    <property type="entry name" value="Ferritin"/>
    <property type="match status" value="1"/>
</dbReference>
<reference evidence="2 3" key="1">
    <citation type="submission" date="2014-09" db="EMBL/GenBank/DDBJ databases">
        <title>Cedecea neteri SSMD04 Genome Sequencing.</title>
        <authorList>
            <person name="Tan J.-Y."/>
        </authorList>
    </citation>
    <scope>NUCLEOTIDE SEQUENCE [LARGE SCALE GENOMIC DNA]</scope>
    <source>
        <strain evidence="2 3">SSMD04</strain>
    </source>
</reference>
<name>A0A089Q9A7_9ENTR</name>
<accession>A0A089Q9A7</accession>
<dbReference type="Proteomes" id="UP000029481">
    <property type="component" value="Chromosome"/>
</dbReference>
<dbReference type="InterPro" id="IPR012347">
    <property type="entry name" value="Ferritin-like"/>
</dbReference>
<dbReference type="NCBIfam" id="NF011597">
    <property type="entry name" value="PRK15022.1"/>
    <property type="match status" value="1"/>
</dbReference>
<dbReference type="RefSeq" id="WP_038481726.1">
    <property type="nucleotide sequence ID" value="NZ_CP009451.1"/>
</dbReference>
<evidence type="ECO:0000313" key="2">
    <source>
        <dbReference type="EMBL" id="AIR07069.1"/>
    </source>
</evidence>
<dbReference type="EMBL" id="CP009451">
    <property type="protein sequence ID" value="AIR07069.1"/>
    <property type="molecule type" value="Genomic_DNA"/>
</dbReference>
<gene>
    <name evidence="2" type="ORF">JT31_21365</name>
</gene>
<dbReference type="InterPro" id="IPR008331">
    <property type="entry name" value="Ferritin_DPS_dom"/>
</dbReference>
<sequence>MPAASMIQKLNAQINREFYASHLCLHLSAWCTKNSLTGSANFLRSQAQNNVTHMMRVFNFMKHSGGMPSVGAMSPPECHCLTLEELFQQTLDDYHLRHETLATLKEEAKAANAGKIVSFLMALSKEQDRDGERLQTILEEVRNAKKAGLCMSQTDRHLLNFVEHESH</sequence>
<dbReference type="GO" id="GO:0008199">
    <property type="term" value="F:ferric iron binding"/>
    <property type="evidence" value="ECO:0007669"/>
    <property type="project" value="InterPro"/>
</dbReference>
<dbReference type="InterPro" id="IPR009078">
    <property type="entry name" value="Ferritin-like_SF"/>
</dbReference>
<organism evidence="2 3">
    <name type="scientific">Cedecea neteri</name>
    <dbReference type="NCBI Taxonomy" id="158822"/>
    <lineage>
        <taxon>Bacteria</taxon>
        <taxon>Pseudomonadati</taxon>
        <taxon>Pseudomonadota</taxon>
        <taxon>Gammaproteobacteria</taxon>
        <taxon>Enterobacterales</taxon>
        <taxon>Enterobacteriaceae</taxon>
        <taxon>Cedecea</taxon>
    </lineage>
</organism>
<dbReference type="SUPFAM" id="SSF47240">
    <property type="entry name" value="Ferritin-like"/>
    <property type="match status" value="1"/>
</dbReference>
<keyword evidence="3" id="KW-1185">Reference proteome</keyword>
<dbReference type="InterPro" id="IPR009040">
    <property type="entry name" value="Ferritin-like_diiron"/>
</dbReference>
<feature type="domain" description="Ferritin-like diiron" evidence="1">
    <location>
        <begin position="1"/>
        <end position="145"/>
    </location>
</feature>
<dbReference type="PROSITE" id="PS50905">
    <property type="entry name" value="FERRITIN_LIKE"/>
    <property type="match status" value="1"/>
</dbReference>
<dbReference type="Gene3D" id="1.20.1260.10">
    <property type="match status" value="1"/>
</dbReference>
<dbReference type="OrthoDB" id="9801481at2"/>
<dbReference type="KEGG" id="cnt:JT31_21365"/>
<protein>
    <submittedName>
        <fullName evidence="2">Ferritin</fullName>
    </submittedName>
</protein>
<proteinExistence type="predicted"/>
<evidence type="ECO:0000313" key="3">
    <source>
        <dbReference type="Proteomes" id="UP000029481"/>
    </source>
</evidence>
<evidence type="ECO:0000259" key="1">
    <source>
        <dbReference type="PROSITE" id="PS50905"/>
    </source>
</evidence>